<feature type="transmembrane region" description="Helical" evidence="1">
    <location>
        <begin position="207"/>
        <end position="230"/>
    </location>
</feature>
<accession>A0ABS7PI18</accession>
<organism evidence="3 4">
    <name type="scientific">Alteriqipengyuania abyssalis</name>
    <dbReference type="NCBI Taxonomy" id="2860200"/>
    <lineage>
        <taxon>Bacteria</taxon>
        <taxon>Pseudomonadati</taxon>
        <taxon>Pseudomonadota</taxon>
        <taxon>Alphaproteobacteria</taxon>
        <taxon>Sphingomonadales</taxon>
        <taxon>Erythrobacteraceae</taxon>
        <taxon>Alteriqipengyuania</taxon>
    </lineage>
</organism>
<feature type="transmembrane region" description="Helical" evidence="1">
    <location>
        <begin position="44"/>
        <end position="64"/>
    </location>
</feature>
<sequence length="238" mass="26442">MHAPSFPDWLHALSTISLLIAAACALWIAIDVARHPQKMAVMNFVWPLTALFGSVVWVALYYAFGRRKGRGIDAPGEELPFWASVAKGASHCGAGCTLGDIIAEWSAFAMPQIAVWFGWHSLFGEKIFAVWIVDYIVAFALGIAFQYFTIKPMRDVSAGEGIWAAVKADFLSITSWQVGMYGLMALIQFVWFRPSYGGLAEVATPEFWFAMQIAMLAGFATAFPTNWWLIRKGLKEKM</sequence>
<evidence type="ECO:0000313" key="4">
    <source>
        <dbReference type="Proteomes" id="UP000759298"/>
    </source>
</evidence>
<name>A0ABS7PI18_9SPHN</name>
<keyword evidence="1" id="KW-1133">Transmembrane helix</keyword>
<keyword evidence="1" id="KW-0472">Membrane</keyword>
<dbReference type="RefSeq" id="WP_222825650.1">
    <property type="nucleotide sequence ID" value="NZ_JAHWXP010000004.1"/>
</dbReference>
<feature type="transmembrane region" description="Helical" evidence="1">
    <location>
        <begin position="128"/>
        <end position="149"/>
    </location>
</feature>
<gene>
    <name evidence="3" type="ORF">KYN89_13895</name>
</gene>
<comment type="caution">
    <text evidence="3">The sequence shown here is derived from an EMBL/GenBank/DDBJ whole genome shotgun (WGS) entry which is preliminary data.</text>
</comment>
<feature type="transmembrane region" description="Helical" evidence="1">
    <location>
        <begin position="12"/>
        <end position="32"/>
    </location>
</feature>
<reference evidence="3 4" key="1">
    <citation type="submission" date="2021-07" db="EMBL/GenBank/DDBJ databases">
        <title>Alteriqipengyuania abyssalis NZ-12B nov, sp.nov isolated from deep sea sponge in pacific ocean.</title>
        <authorList>
            <person name="Tareen S."/>
            <person name="Wink J."/>
        </authorList>
    </citation>
    <scope>NUCLEOTIDE SEQUENCE [LARGE SCALE GENOMIC DNA]</scope>
    <source>
        <strain evidence="3 4">NZ-12B</strain>
    </source>
</reference>
<proteinExistence type="predicted"/>
<protein>
    <submittedName>
        <fullName evidence="3">DUF4396 domain-containing protein</fullName>
    </submittedName>
</protein>
<evidence type="ECO:0000256" key="1">
    <source>
        <dbReference type="SAM" id="Phobius"/>
    </source>
</evidence>
<feature type="transmembrane region" description="Helical" evidence="1">
    <location>
        <begin position="170"/>
        <end position="192"/>
    </location>
</feature>
<evidence type="ECO:0000313" key="3">
    <source>
        <dbReference type="EMBL" id="MBY8338138.1"/>
    </source>
</evidence>
<dbReference type="InterPro" id="IPR025509">
    <property type="entry name" value="DUF4396"/>
</dbReference>
<keyword evidence="4" id="KW-1185">Reference proteome</keyword>
<dbReference type="Pfam" id="PF14342">
    <property type="entry name" value="DUF4396"/>
    <property type="match status" value="1"/>
</dbReference>
<feature type="domain" description="DUF4396" evidence="2">
    <location>
        <begin position="82"/>
        <end position="235"/>
    </location>
</feature>
<keyword evidence="1" id="KW-0812">Transmembrane</keyword>
<evidence type="ECO:0000259" key="2">
    <source>
        <dbReference type="Pfam" id="PF14342"/>
    </source>
</evidence>
<dbReference type="Proteomes" id="UP000759298">
    <property type="component" value="Unassembled WGS sequence"/>
</dbReference>
<dbReference type="EMBL" id="JAHWXP010000004">
    <property type="protein sequence ID" value="MBY8338138.1"/>
    <property type="molecule type" value="Genomic_DNA"/>
</dbReference>